<dbReference type="PANTHER" id="PTHR48051:SF39">
    <property type="entry name" value="P53-INDUCED DEATH DOMAIN PROTEIN 1"/>
    <property type="match status" value="1"/>
</dbReference>
<dbReference type="Pfam" id="PF23598">
    <property type="entry name" value="LRR_14"/>
    <property type="match status" value="1"/>
</dbReference>
<dbReference type="AlphaFoldDB" id="A0AAV9FV21"/>
<dbReference type="InterPro" id="IPR003591">
    <property type="entry name" value="Leu-rich_rpt_typical-subtyp"/>
</dbReference>
<evidence type="ECO:0000256" key="1">
    <source>
        <dbReference type="ARBA" id="ARBA00022614"/>
    </source>
</evidence>
<dbReference type="Proteomes" id="UP000218471">
    <property type="component" value="Unassembled WGS sequence"/>
</dbReference>
<dbReference type="SMART" id="SM00369">
    <property type="entry name" value="LRR_TYP"/>
    <property type="match status" value="4"/>
</dbReference>
<dbReference type="InterPro" id="IPR001611">
    <property type="entry name" value="Leu-rich_rpt"/>
</dbReference>
<dbReference type="PRINTS" id="PR00019">
    <property type="entry name" value="LEURICHRPT"/>
</dbReference>
<proteinExistence type="predicted"/>
<dbReference type="InterPro" id="IPR055414">
    <property type="entry name" value="LRR_R13L4/SHOC2-like"/>
</dbReference>
<keyword evidence="1" id="KW-0433">Leucine-rich repeat</keyword>
<geneLocation type="plasmid" evidence="4">
    <name>pDO8_2</name>
</geneLocation>
<dbReference type="InterPro" id="IPR050216">
    <property type="entry name" value="LRR_domain-containing"/>
</dbReference>
<reference evidence="4" key="1">
    <citation type="submission" date="2023-10" db="EMBL/GenBank/DDBJ databases">
        <title>Genomic and proteomic analysis of Leptospira interrogans strain CUDO8.</title>
        <authorList>
            <person name="Boonciew P."/>
            <person name="Kurilung A."/>
            <person name="Prapasarakul N."/>
        </authorList>
    </citation>
    <scope>NUCLEOTIDE SEQUENCE</scope>
    <source>
        <strain evidence="4">CUDO8</strain>
        <plasmid evidence="4">pDO8_2</plasmid>
    </source>
</reference>
<organism evidence="4 5">
    <name type="scientific">Leptospira interrogans</name>
    <dbReference type="NCBI Taxonomy" id="173"/>
    <lineage>
        <taxon>Bacteria</taxon>
        <taxon>Pseudomonadati</taxon>
        <taxon>Spirochaetota</taxon>
        <taxon>Spirochaetia</taxon>
        <taxon>Leptospirales</taxon>
        <taxon>Leptospiraceae</taxon>
        <taxon>Leptospira</taxon>
    </lineage>
</organism>
<evidence type="ECO:0000256" key="2">
    <source>
        <dbReference type="ARBA" id="ARBA00022737"/>
    </source>
</evidence>
<accession>A0AAV9FV21</accession>
<evidence type="ECO:0000313" key="5">
    <source>
        <dbReference type="Proteomes" id="UP000218471"/>
    </source>
</evidence>
<protein>
    <submittedName>
        <fullName evidence="4">Leucine-rich repeat domain-containing protein</fullName>
    </submittedName>
</protein>
<dbReference type="PROSITE" id="PS51450">
    <property type="entry name" value="LRR"/>
    <property type="match status" value="4"/>
</dbReference>
<comment type="caution">
    <text evidence="4">The sequence shown here is derived from an EMBL/GenBank/DDBJ whole genome shotgun (WGS) entry which is preliminary data.</text>
</comment>
<name>A0AAV9FV21_LEPIR</name>
<dbReference type="SMART" id="SM00365">
    <property type="entry name" value="LRR_SD22"/>
    <property type="match status" value="5"/>
</dbReference>
<sequence>MNFRIMLIHLQKITIGFLFLINLFCKIQTEKVEPKTYRDLTEAIQNPLDVRFLYLNGQKLTTLPKEIGQLKNLQRLDLGYNQFKIIPNEIEQLQNLQVLELNNNQLTTLSKEIGRLQNLQELYLSYNQLTILPNEIGQLKNLQVLELNNNQLKTLSKEIGQLKNLKRLELDNNQLSSEEKERIRKLLPKCKIYFE</sequence>
<dbReference type="RefSeq" id="WP_061234847.1">
    <property type="nucleotide sequence ID" value="NZ_JQPS01000284.1"/>
</dbReference>
<dbReference type="GO" id="GO:0005737">
    <property type="term" value="C:cytoplasm"/>
    <property type="evidence" value="ECO:0007669"/>
    <property type="project" value="TreeGrafter"/>
</dbReference>
<dbReference type="Gene3D" id="3.80.10.10">
    <property type="entry name" value="Ribonuclease Inhibitor"/>
    <property type="match status" value="1"/>
</dbReference>
<dbReference type="Pfam" id="PF12799">
    <property type="entry name" value="LRR_4"/>
    <property type="match status" value="1"/>
</dbReference>
<dbReference type="EMBL" id="NKYG02000005">
    <property type="protein sequence ID" value="KAK2617062.1"/>
    <property type="molecule type" value="Genomic_DNA"/>
</dbReference>
<keyword evidence="4" id="KW-0614">Plasmid</keyword>
<feature type="domain" description="Disease resistance R13L4/SHOC-2-like LRR" evidence="3">
    <location>
        <begin position="42"/>
        <end position="124"/>
    </location>
</feature>
<dbReference type="SUPFAM" id="SSF52058">
    <property type="entry name" value="L domain-like"/>
    <property type="match status" value="1"/>
</dbReference>
<dbReference type="PANTHER" id="PTHR48051">
    <property type="match status" value="1"/>
</dbReference>
<gene>
    <name evidence="4" type="ORF">CFV95_021290</name>
</gene>
<keyword evidence="2" id="KW-0677">Repeat</keyword>
<dbReference type="InterPro" id="IPR025875">
    <property type="entry name" value="Leu-rich_rpt_4"/>
</dbReference>
<evidence type="ECO:0000259" key="3">
    <source>
        <dbReference type="Pfam" id="PF23598"/>
    </source>
</evidence>
<evidence type="ECO:0000313" key="4">
    <source>
        <dbReference type="EMBL" id="KAK2617062.1"/>
    </source>
</evidence>
<dbReference type="InterPro" id="IPR032675">
    <property type="entry name" value="LRR_dom_sf"/>
</dbReference>